<organism evidence="2 3">
    <name type="scientific">Hydnum rufescens UP504</name>
    <dbReference type="NCBI Taxonomy" id="1448309"/>
    <lineage>
        <taxon>Eukaryota</taxon>
        <taxon>Fungi</taxon>
        <taxon>Dikarya</taxon>
        <taxon>Basidiomycota</taxon>
        <taxon>Agaricomycotina</taxon>
        <taxon>Agaricomycetes</taxon>
        <taxon>Cantharellales</taxon>
        <taxon>Hydnaceae</taxon>
        <taxon>Hydnum</taxon>
    </lineage>
</organism>
<keyword evidence="3" id="KW-1185">Reference proteome</keyword>
<name>A0A9P6AN64_9AGAM</name>
<accession>A0A9P6AN64</accession>
<feature type="compositionally biased region" description="Basic and acidic residues" evidence="1">
    <location>
        <begin position="70"/>
        <end position="81"/>
    </location>
</feature>
<proteinExistence type="predicted"/>
<dbReference type="AlphaFoldDB" id="A0A9P6AN64"/>
<evidence type="ECO:0000256" key="1">
    <source>
        <dbReference type="SAM" id="MobiDB-lite"/>
    </source>
</evidence>
<evidence type="ECO:0000313" key="3">
    <source>
        <dbReference type="Proteomes" id="UP000886523"/>
    </source>
</evidence>
<gene>
    <name evidence="2" type="ORF">BS47DRAFT_218889</name>
</gene>
<protein>
    <submittedName>
        <fullName evidence="2">Uncharacterized protein</fullName>
    </submittedName>
</protein>
<feature type="compositionally biased region" description="Acidic residues" evidence="1">
    <location>
        <begin position="60"/>
        <end position="69"/>
    </location>
</feature>
<feature type="region of interest" description="Disordered" evidence="1">
    <location>
        <begin position="1"/>
        <end position="122"/>
    </location>
</feature>
<feature type="compositionally biased region" description="Basic and acidic residues" evidence="1">
    <location>
        <begin position="206"/>
        <end position="277"/>
    </location>
</feature>
<dbReference type="EMBL" id="MU129057">
    <property type="protein sequence ID" value="KAF9508514.1"/>
    <property type="molecule type" value="Genomic_DNA"/>
</dbReference>
<sequence>MRIGLSPSPPPSPVSPEASTSTAGSLLERQRATGGALERHEGSHLQIGFRCETTIHQETSEEDSEFDSGDDGHGDDKDRTPRGKNSSGGRRLKDGDDNWEFDSTPISPAVSPNRRLRTKEEQWEQDEFYAAVRLRQRRDPVQEYEDRTRKEAWKLAHIKNREQWLPITTLLDTAPEDTVKRLAELNARQVEEVRLVLEEVTLSRKREQDRRRAEHDRQDRELRESIERSIAAHEEEVRLKKEEQEPEKVASEKKRLEEEERKKKAEEQAKREEEVAKLDVPSAHIGL</sequence>
<reference evidence="2" key="1">
    <citation type="journal article" date="2020" name="Nat. Commun.">
        <title>Large-scale genome sequencing of mycorrhizal fungi provides insights into the early evolution of symbiotic traits.</title>
        <authorList>
            <person name="Miyauchi S."/>
            <person name="Kiss E."/>
            <person name="Kuo A."/>
            <person name="Drula E."/>
            <person name="Kohler A."/>
            <person name="Sanchez-Garcia M."/>
            <person name="Morin E."/>
            <person name="Andreopoulos B."/>
            <person name="Barry K.W."/>
            <person name="Bonito G."/>
            <person name="Buee M."/>
            <person name="Carver A."/>
            <person name="Chen C."/>
            <person name="Cichocki N."/>
            <person name="Clum A."/>
            <person name="Culley D."/>
            <person name="Crous P.W."/>
            <person name="Fauchery L."/>
            <person name="Girlanda M."/>
            <person name="Hayes R.D."/>
            <person name="Keri Z."/>
            <person name="LaButti K."/>
            <person name="Lipzen A."/>
            <person name="Lombard V."/>
            <person name="Magnuson J."/>
            <person name="Maillard F."/>
            <person name="Murat C."/>
            <person name="Nolan M."/>
            <person name="Ohm R.A."/>
            <person name="Pangilinan J."/>
            <person name="Pereira M.F."/>
            <person name="Perotto S."/>
            <person name="Peter M."/>
            <person name="Pfister S."/>
            <person name="Riley R."/>
            <person name="Sitrit Y."/>
            <person name="Stielow J.B."/>
            <person name="Szollosi G."/>
            <person name="Zifcakova L."/>
            <person name="Stursova M."/>
            <person name="Spatafora J.W."/>
            <person name="Tedersoo L."/>
            <person name="Vaario L.M."/>
            <person name="Yamada A."/>
            <person name="Yan M."/>
            <person name="Wang P."/>
            <person name="Xu J."/>
            <person name="Bruns T."/>
            <person name="Baldrian P."/>
            <person name="Vilgalys R."/>
            <person name="Dunand C."/>
            <person name="Henrissat B."/>
            <person name="Grigoriev I.V."/>
            <person name="Hibbett D."/>
            <person name="Nagy L.G."/>
            <person name="Martin F.M."/>
        </authorList>
    </citation>
    <scope>NUCLEOTIDE SEQUENCE</scope>
    <source>
        <strain evidence="2">UP504</strain>
    </source>
</reference>
<feature type="region of interest" description="Disordered" evidence="1">
    <location>
        <begin position="206"/>
        <end position="287"/>
    </location>
</feature>
<evidence type="ECO:0000313" key="2">
    <source>
        <dbReference type="EMBL" id="KAF9508514.1"/>
    </source>
</evidence>
<comment type="caution">
    <text evidence="2">The sequence shown here is derived from an EMBL/GenBank/DDBJ whole genome shotgun (WGS) entry which is preliminary data.</text>
</comment>
<dbReference type="Proteomes" id="UP000886523">
    <property type="component" value="Unassembled WGS sequence"/>
</dbReference>